<proteinExistence type="predicted"/>
<dbReference type="OrthoDB" id="268048at2759"/>
<evidence type="ECO:0000313" key="2">
    <source>
        <dbReference type="EMBL" id="GET86782.1"/>
    </source>
</evidence>
<keyword evidence="3" id="KW-1185">Reference proteome</keyword>
<accession>A0A640KBJ5</accession>
<gene>
    <name evidence="2" type="ORF">LtaPh_1204700</name>
</gene>
<dbReference type="EMBL" id="BLBS01000014">
    <property type="protein sequence ID" value="GET86782.1"/>
    <property type="molecule type" value="Genomic_DNA"/>
</dbReference>
<sequence length="668" mass="69821">MLAPHGSQGNVSVSEEDLLSEHTATSPTPSPSLDVAPSRLCDMHAFTHGGLQPISDPVHESLAPHYRRVHTLLRLSEGALSAPAESQTTNLQPSALRQVDSAAVSDPEDALGHAYVLPVSAIAVTRASTKSPVRRSSVLPPSPPSALKIPCRPAAAPLTKNNQDNASPTYGCSMSIPSPSPACNPVTHRSSPPSSIMVACCSARGTEPEAVQCHQSQCAPPRTVAHKLLLTGCAADPGMPAVLSKARRSSYVSGSTMLGSSCFTGDGVESSDGGATATADTPLTRSNTSRVTSFSGAAVDPAINMANATRYTPPLLTATQQCRSVSARSRHTSSFSNKDDTSANASASASAVAEAALLPTPSHSPLRPPCAFSSVMASEPQVDMDTDNAEASVTAPAVAVASAMPSTCCLFTGPETSARRKDHSWFLPSFRDGSTHSSLSAAPQHLRACLTDECDRAIRALQRQEVWAGNTAAGREELRRQVEGHIVAKYNSCADELRDDGSAWKLPLEAPLPGQQLISEKPALALGDDKISARSDAAKAIAVATEALPSPAFLPQLIGTPVSFTGLRRGTTTQPQVPTSASTRSEPLCEQNAVSVESFMERDAVEESCMLEKSGLACFQQQPSHPSKAMASAQLPRGAPHTRTSVRFLGLSLSYEMALLAAAQEMSG</sequence>
<organism evidence="2 3">
    <name type="scientific">Leishmania tarentolae</name>
    <name type="common">Sauroleishmania tarentolae</name>
    <dbReference type="NCBI Taxonomy" id="5689"/>
    <lineage>
        <taxon>Eukaryota</taxon>
        <taxon>Discoba</taxon>
        <taxon>Euglenozoa</taxon>
        <taxon>Kinetoplastea</taxon>
        <taxon>Metakinetoplastina</taxon>
        <taxon>Trypanosomatida</taxon>
        <taxon>Trypanosomatidae</taxon>
        <taxon>Leishmaniinae</taxon>
        <taxon>Leishmania</taxon>
        <taxon>lizard Leishmania</taxon>
    </lineage>
</organism>
<dbReference type="VEuPathDB" id="TriTrypDB:LtaPh_1204700"/>
<evidence type="ECO:0000256" key="1">
    <source>
        <dbReference type="SAM" id="MobiDB-lite"/>
    </source>
</evidence>
<feature type="region of interest" description="Disordered" evidence="1">
    <location>
        <begin position="269"/>
        <end position="288"/>
    </location>
</feature>
<name>A0A640KBJ5_LEITA</name>
<evidence type="ECO:0000313" key="3">
    <source>
        <dbReference type="Proteomes" id="UP000419144"/>
    </source>
</evidence>
<comment type="caution">
    <text evidence="2">The sequence shown here is derived from an EMBL/GenBank/DDBJ whole genome shotgun (WGS) entry which is preliminary data.</text>
</comment>
<reference evidence="2" key="1">
    <citation type="submission" date="2019-11" db="EMBL/GenBank/DDBJ databases">
        <title>Leishmania tarentolae CDS.</title>
        <authorList>
            <person name="Goto Y."/>
            <person name="Yamagishi J."/>
        </authorList>
    </citation>
    <scope>NUCLEOTIDE SEQUENCE [LARGE SCALE GENOMIC DNA]</scope>
    <source>
        <strain evidence="2">Parrot Tar II</strain>
    </source>
</reference>
<dbReference type="Proteomes" id="UP000419144">
    <property type="component" value="Unassembled WGS sequence"/>
</dbReference>
<protein>
    <submittedName>
        <fullName evidence="2">Uncharacterized protein</fullName>
    </submittedName>
</protein>
<feature type="region of interest" description="Disordered" evidence="1">
    <location>
        <begin position="1"/>
        <end position="36"/>
    </location>
</feature>
<dbReference type="AlphaFoldDB" id="A0A640KBJ5"/>
<feature type="compositionally biased region" description="Polar residues" evidence="1">
    <location>
        <begin position="278"/>
        <end position="288"/>
    </location>
</feature>